<dbReference type="AlphaFoldDB" id="A0A437LTB6"/>
<evidence type="ECO:0000313" key="3">
    <source>
        <dbReference type="Proteomes" id="UP000288587"/>
    </source>
</evidence>
<dbReference type="RefSeq" id="WP_127682038.1">
    <property type="nucleotide sequence ID" value="NZ_SACM01000001.1"/>
</dbReference>
<evidence type="ECO:0000313" key="2">
    <source>
        <dbReference type="EMBL" id="RVT88650.1"/>
    </source>
</evidence>
<name>A0A437LTB6_9BURK</name>
<dbReference type="Gene3D" id="3.40.50.720">
    <property type="entry name" value="NAD(P)-binding Rossmann-like Domain"/>
    <property type="match status" value="1"/>
</dbReference>
<proteinExistence type="predicted"/>
<accession>A0A437LTB6</accession>
<dbReference type="PROSITE" id="PS50206">
    <property type="entry name" value="RHODANESE_3"/>
    <property type="match status" value="1"/>
</dbReference>
<dbReference type="GO" id="GO:0044877">
    <property type="term" value="F:protein-containing complex binding"/>
    <property type="evidence" value="ECO:0007669"/>
    <property type="project" value="TreeGrafter"/>
</dbReference>
<dbReference type="Pfam" id="PF01370">
    <property type="entry name" value="Epimerase"/>
    <property type="match status" value="1"/>
</dbReference>
<feature type="domain" description="Rhodanese" evidence="1">
    <location>
        <begin position="2"/>
        <end position="45"/>
    </location>
</feature>
<gene>
    <name evidence="2" type="ORF">EOD73_06690</name>
</gene>
<reference evidence="2 3" key="1">
    <citation type="submission" date="2019-01" db="EMBL/GenBank/DDBJ databases">
        <authorList>
            <person name="Chen W.-M."/>
        </authorList>
    </citation>
    <scope>NUCLEOTIDE SEQUENCE [LARGE SCALE GENOMIC DNA]</scope>
    <source>
        <strain evidence="2 3">CCP-18</strain>
    </source>
</reference>
<dbReference type="SUPFAM" id="SSF51735">
    <property type="entry name" value="NAD(P)-binding Rossmann-fold domains"/>
    <property type="match status" value="1"/>
</dbReference>
<organism evidence="2 3">
    <name type="scientific">Inhella crocodyli</name>
    <dbReference type="NCBI Taxonomy" id="2499851"/>
    <lineage>
        <taxon>Bacteria</taxon>
        <taxon>Pseudomonadati</taxon>
        <taxon>Pseudomonadota</taxon>
        <taxon>Betaproteobacteria</taxon>
        <taxon>Burkholderiales</taxon>
        <taxon>Sphaerotilaceae</taxon>
        <taxon>Inhella</taxon>
    </lineage>
</organism>
<dbReference type="InterPro" id="IPR036291">
    <property type="entry name" value="NAD(P)-bd_dom_sf"/>
</dbReference>
<keyword evidence="3" id="KW-1185">Reference proteome</keyword>
<dbReference type="PANTHER" id="PTHR12126:SF11">
    <property type="entry name" value="NADH DEHYDROGENASE [UBIQUINONE] 1 ALPHA SUBCOMPLEX SUBUNIT 9, MITOCHONDRIAL"/>
    <property type="match status" value="1"/>
</dbReference>
<dbReference type="OrthoDB" id="5292533at2"/>
<protein>
    <submittedName>
        <fullName evidence="2">NAD-dependent epimerase/dehydratase family protein</fullName>
    </submittedName>
</protein>
<dbReference type="Proteomes" id="UP000288587">
    <property type="component" value="Unassembled WGS sequence"/>
</dbReference>
<dbReference type="InterPro" id="IPR001763">
    <property type="entry name" value="Rhodanese-like_dom"/>
</dbReference>
<comment type="caution">
    <text evidence="2">The sequence shown here is derived from an EMBL/GenBank/DDBJ whole genome shotgun (WGS) entry which is preliminary data.</text>
</comment>
<dbReference type="EMBL" id="SACM01000001">
    <property type="protein sequence ID" value="RVT88650.1"/>
    <property type="molecule type" value="Genomic_DNA"/>
</dbReference>
<dbReference type="PANTHER" id="PTHR12126">
    <property type="entry name" value="NADH-UBIQUINONE OXIDOREDUCTASE 39 KDA SUBUNIT-RELATED"/>
    <property type="match status" value="1"/>
</dbReference>
<evidence type="ECO:0000259" key="1">
    <source>
        <dbReference type="PROSITE" id="PS50206"/>
    </source>
</evidence>
<dbReference type="InterPro" id="IPR001509">
    <property type="entry name" value="Epimerase_deHydtase"/>
</dbReference>
<dbReference type="InterPro" id="IPR051207">
    <property type="entry name" value="ComplexI_NDUFA9_subunit"/>
</dbReference>
<sequence length="285" mass="30573">MRVLLVGAGGFVGRHTAHALAAQGHAVATLDGRLDWAEAHRAKAWLPLLGEVDAAIYLPGTMRDRLQGRNGWLERLHHHAPAALAEACVLAGVPRLTHVSVLCRGDSAYARTKRAGDAAVQAVAQGTGLIAHVVQPSLVLGERGITSRQLEQLSRLPVWPLPAAMQRCQVQPLRVEDLADALVATLGAAAPAAPWHAVGPETDALPHWLQRRRAQRGQRPARVLTLPDAVAMATAALGDHVRFTSWSRETWALMAHDSASADPRAPQRLADLLGRPLRPALEGAW</sequence>